<evidence type="ECO:0000313" key="9">
    <source>
        <dbReference type="EMBL" id="CAD5229107.1"/>
    </source>
</evidence>
<sequence length="1033" mass="118801">MDRGLLVEAYKATTNPAGQKEATKFLTQSSTMIGFTTFSLDILSDDSLDMAVRQAAGIFLKNHIRDYWVLDSDDVGKKVPIAEQDKVAIRQVLIPRIIMAPEALKVQLCICMQFILRHDFPEVWPSIVDELTQLYQSNDGASWYAALLVTHRLAKIYEYKRQVDKQPFLVAMNRFLPILYQRFVDIIDDQSQEANVLQKLMLKIFFCLIQFSLSTDVLTAEDFGHWLALFVKIVERDIPAEVEQVDVEERDETIWWKCKKWALKIIERVFERYGSKGHVEAAYKTFAEYYTANYLSPVVTSVLKVLERYIKKEYVSSRVMYLSICHIAEALSHGSIWKLVKPHLDVIFCDIMFPLLQFSEVDQELWEDDPEAYLREKQDCFEEVRNPAAAAIRFLNAAAKRQGILIPILTQVITKLQTSDLGSNEIDGSLHVITALAPTLCEDRRYKKEVEKLIREHVKPRITHQTPFVRARALNVIKEAAEAPFKDRIFLADLIETITQRIKDENEELPVKFEAAVAIQALVNNQTENVAAFIKPRIGDLLREVLRLLGKHNLEDLPPVIESLIEAYADDVIPVAEGVVFELIQVFHHLVMEEDGAGLLDGSMTVMGVLATLETILQLIQDNQEALQKIEPMVAALAMEILDVCVTDFFEEATSLIECLLQYGVSPKMWEVYEKLLDAFEQDNSLFFTDAMPALTRFVTKDPAAFISKPERLVRMLLLIERVLNDDECGEDVHVYVIKMLEILFSYYRGHLDQFYPQMFALVMKKLLADQAEFEEIHAQCCVTLIEAFNYNTQMFIQLINQYEPYQANNYNWFFEYVFNNFTKFNGIHDRSLLVYALLLLFKVDPSLRPTIVQTQPQKLMEVIIKLFEDIEKCKKLIKEADDDDSDDDDSDEEGEGHDPDLQDSDDDVTENDSEYLLSLEKKMAADTDSECSEDRCSFVEVTELEEFETRFDGEHQVYNVHTLFVDIMNDIESTDSALYHQLVAIPEEKQVQLKELIQLCHQEKEAIRSRHLNASGGYNFNQAGAPANFSFQ</sequence>
<evidence type="ECO:0000256" key="4">
    <source>
        <dbReference type="ARBA" id="ARBA00022490"/>
    </source>
</evidence>
<keyword evidence="5" id="KW-0653">Protein transport</keyword>
<organism evidence="9 10">
    <name type="scientific">Bursaphelenchus okinawaensis</name>
    <dbReference type="NCBI Taxonomy" id="465554"/>
    <lineage>
        <taxon>Eukaryota</taxon>
        <taxon>Metazoa</taxon>
        <taxon>Ecdysozoa</taxon>
        <taxon>Nematoda</taxon>
        <taxon>Chromadorea</taxon>
        <taxon>Rhabditida</taxon>
        <taxon>Tylenchina</taxon>
        <taxon>Tylenchomorpha</taxon>
        <taxon>Aphelenchoidea</taxon>
        <taxon>Aphelenchoididae</taxon>
        <taxon>Bursaphelenchus</taxon>
    </lineage>
</organism>
<dbReference type="InterPro" id="IPR016024">
    <property type="entry name" value="ARM-type_fold"/>
</dbReference>
<dbReference type="GO" id="GO:0006606">
    <property type="term" value="P:protein import into nucleus"/>
    <property type="evidence" value="ECO:0007669"/>
    <property type="project" value="TreeGrafter"/>
</dbReference>
<name>A0A811LPU9_9BILA</name>
<dbReference type="InterPro" id="IPR001494">
    <property type="entry name" value="Importin-beta_N"/>
</dbReference>
<keyword evidence="6" id="KW-0539">Nucleus</keyword>
<dbReference type="GO" id="GO:0031267">
    <property type="term" value="F:small GTPase binding"/>
    <property type="evidence" value="ECO:0007669"/>
    <property type="project" value="InterPro"/>
</dbReference>
<evidence type="ECO:0000256" key="3">
    <source>
        <dbReference type="ARBA" id="ARBA00022448"/>
    </source>
</evidence>
<keyword evidence="3" id="KW-0813">Transport</keyword>
<proteinExistence type="predicted"/>
<evidence type="ECO:0000256" key="7">
    <source>
        <dbReference type="SAM" id="MobiDB-lite"/>
    </source>
</evidence>
<dbReference type="Pfam" id="PF03810">
    <property type="entry name" value="IBN_N"/>
    <property type="match status" value="1"/>
</dbReference>
<gene>
    <name evidence="9" type="ORF">BOKJ2_LOCUS13166</name>
</gene>
<dbReference type="AlphaFoldDB" id="A0A811LPU9"/>
<dbReference type="PROSITE" id="PS50166">
    <property type="entry name" value="IMPORTIN_B_NT"/>
    <property type="match status" value="1"/>
</dbReference>
<dbReference type="Gene3D" id="1.25.10.10">
    <property type="entry name" value="Leucine-rich Repeat Variant"/>
    <property type="match status" value="1"/>
</dbReference>
<dbReference type="SUPFAM" id="SSF48371">
    <property type="entry name" value="ARM repeat"/>
    <property type="match status" value="1"/>
</dbReference>
<comment type="caution">
    <text evidence="9">The sequence shown here is derived from an EMBL/GenBank/DDBJ whole genome shotgun (WGS) entry which is preliminary data.</text>
</comment>
<reference evidence="9" key="1">
    <citation type="submission" date="2020-09" db="EMBL/GenBank/DDBJ databases">
        <authorList>
            <person name="Kikuchi T."/>
        </authorList>
    </citation>
    <scope>NUCLEOTIDE SEQUENCE</scope>
    <source>
        <strain evidence="9">SH1</strain>
    </source>
</reference>
<evidence type="ECO:0000256" key="6">
    <source>
        <dbReference type="ARBA" id="ARBA00023242"/>
    </source>
</evidence>
<feature type="compositionally biased region" description="Acidic residues" evidence="7">
    <location>
        <begin position="881"/>
        <end position="910"/>
    </location>
</feature>
<dbReference type="Proteomes" id="UP000783686">
    <property type="component" value="Unassembled WGS sequence"/>
</dbReference>
<dbReference type="GO" id="GO:0005635">
    <property type="term" value="C:nuclear envelope"/>
    <property type="evidence" value="ECO:0007669"/>
    <property type="project" value="TreeGrafter"/>
</dbReference>
<evidence type="ECO:0000256" key="1">
    <source>
        <dbReference type="ARBA" id="ARBA00004123"/>
    </source>
</evidence>
<dbReference type="EMBL" id="CAJFCW020000006">
    <property type="protein sequence ID" value="CAG9125792.1"/>
    <property type="molecule type" value="Genomic_DNA"/>
</dbReference>
<dbReference type="GO" id="GO:0005829">
    <property type="term" value="C:cytosol"/>
    <property type="evidence" value="ECO:0007669"/>
    <property type="project" value="TreeGrafter"/>
</dbReference>
<dbReference type="OrthoDB" id="760868at2759"/>
<dbReference type="PANTHER" id="PTHR10997:SF18">
    <property type="entry name" value="D-IMPORTIN 7_RANBP7"/>
    <property type="match status" value="1"/>
</dbReference>
<evidence type="ECO:0000256" key="2">
    <source>
        <dbReference type="ARBA" id="ARBA00004496"/>
    </source>
</evidence>
<keyword evidence="10" id="KW-1185">Reference proteome</keyword>
<keyword evidence="4" id="KW-0963">Cytoplasm</keyword>
<comment type="subcellular location">
    <subcellularLocation>
        <location evidence="2">Cytoplasm</location>
    </subcellularLocation>
    <subcellularLocation>
        <location evidence="1">Nucleus</location>
    </subcellularLocation>
</comment>
<accession>A0A811LPU9</accession>
<evidence type="ECO:0000256" key="5">
    <source>
        <dbReference type="ARBA" id="ARBA00022927"/>
    </source>
</evidence>
<evidence type="ECO:0000259" key="8">
    <source>
        <dbReference type="PROSITE" id="PS50166"/>
    </source>
</evidence>
<dbReference type="Proteomes" id="UP000614601">
    <property type="component" value="Unassembled WGS sequence"/>
</dbReference>
<protein>
    <recommendedName>
        <fullName evidence="8">Importin N-terminal domain-containing protein</fullName>
    </recommendedName>
</protein>
<evidence type="ECO:0000313" key="10">
    <source>
        <dbReference type="Proteomes" id="UP000614601"/>
    </source>
</evidence>
<dbReference type="SMART" id="SM00913">
    <property type="entry name" value="IBN_N"/>
    <property type="match status" value="1"/>
</dbReference>
<dbReference type="PANTHER" id="PTHR10997">
    <property type="entry name" value="IMPORTIN-7, 8, 11"/>
    <property type="match status" value="1"/>
</dbReference>
<dbReference type="InterPro" id="IPR011989">
    <property type="entry name" value="ARM-like"/>
</dbReference>
<dbReference type="EMBL" id="CAJFDH010000006">
    <property type="protein sequence ID" value="CAD5229107.1"/>
    <property type="molecule type" value="Genomic_DNA"/>
</dbReference>
<feature type="domain" description="Importin N-terminal" evidence="8">
    <location>
        <begin position="22"/>
        <end position="99"/>
    </location>
</feature>
<feature type="region of interest" description="Disordered" evidence="7">
    <location>
        <begin position="879"/>
        <end position="910"/>
    </location>
</feature>